<evidence type="ECO:0000256" key="1">
    <source>
        <dbReference type="SAM" id="MobiDB-lite"/>
    </source>
</evidence>
<proteinExistence type="predicted"/>
<keyword evidence="2" id="KW-0472">Membrane</keyword>
<reference evidence="3" key="1">
    <citation type="submission" date="2018-05" db="EMBL/GenBank/DDBJ databases">
        <authorList>
            <person name="Lanie J.A."/>
            <person name="Ng W.-L."/>
            <person name="Kazmierczak K.M."/>
            <person name="Andrzejewski T.M."/>
            <person name="Davidsen T.M."/>
            <person name="Wayne K.J."/>
            <person name="Tettelin H."/>
            <person name="Glass J.I."/>
            <person name="Rusch D."/>
            <person name="Podicherti R."/>
            <person name="Tsui H.-C.T."/>
            <person name="Winkler M.E."/>
        </authorList>
    </citation>
    <scope>NUCLEOTIDE SEQUENCE</scope>
</reference>
<protein>
    <submittedName>
        <fullName evidence="3">Uncharacterized protein</fullName>
    </submittedName>
</protein>
<feature type="transmembrane region" description="Helical" evidence="2">
    <location>
        <begin position="89"/>
        <end position="111"/>
    </location>
</feature>
<feature type="region of interest" description="Disordered" evidence="1">
    <location>
        <begin position="250"/>
        <end position="315"/>
    </location>
</feature>
<keyword evidence="2" id="KW-0812">Transmembrane</keyword>
<gene>
    <name evidence="3" type="ORF">METZ01_LOCUS266724</name>
</gene>
<sequence length="315" mass="33434">MLLGEASPFEEEQLREQLKGDAALARFCAEIGQTLPLLNEALDVDQVPKAKSPKPRLAGKRRNNLKQLFRNGSDLPTRKVVRLDFRKRLAIAAAVCVVLLVAAALLLTPLVKSNTDLQMAANSKPAELFGEPVEAEEELRVNVAGVENYARVERVQLADETRSTDQAVPVSESAPAPFGDHFGGKVDFLAGGIVADREGTVLYDESIEEAAPVPAEADRLTASTGMAPARGMGLGTISGKAADGRLALGEQWSEPAPGQGKPIGGRNEGRARNRPQIASKRELADLYFFQNKAGGESGEPPATAAGKPDSGSAEF</sequence>
<evidence type="ECO:0000256" key="2">
    <source>
        <dbReference type="SAM" id="Phobius"/>
    </source>
</evidence>
<organism evidence="3">
    <name type="scientific">marine metagenome</name>
    <dbReference type="NCBI Taxonomy" id="408172"/>
    <lineage>
        <taxon>unclassified sequences</taxon>
        <taxon>metagenomes</taxon>
        <taxon>ecological metagenomes</taxon>
    </lineage>
</organism>
<dbReference type="AlphaFoldDB" id="A0A382JP23"/>
<keyword evidence="2" id="KW-1133">Transmembrane helix</keyword>
<dbReference type="EMBL" id="UINC01075563">
    <property type="protein sequence ID" value="SVC13870.1"/>
    <property type="molecule type" value="Genomic_DNA"/>
</dbReference>
<feature type="non-terminal residue" evidence="3">
    <location>
        <position position="315"/>
    </location>
</feature>
<evidence type="ECO:0000313" key="3">
    <source>
        <dbReference type="EMBL" id="SVC13870.1"/>
    </source>
</evidence>
<accession>A0A382JP23</accession>
<name>A0A382JP23_9ZZZZ</name>